<evidence type="ECO:0000313" key="1">
    <source>
        <dbReference type="EMBL" id="MUV13900.1"/>
    </source>
</evidence>
<evidence type="ECO:0008006" key="3">
    <source>
        <dbReference type="Google" id="ProtNLM"/>
    </source>
</evidence>
<protein>
    <recommendedName>
        <fullName evidence="3">DUF3619 family protein</fullName>
    </recommendedName>
</protein>
<dbReference type="RefSeq" id="WP_156641122.1">
    <property type="nucleotide sequence ID" value="NZ_WOXT01000001.1"/>
</dbReference>
<keyword evidence="2" id="KW-1185">Reference proteome</keyword>
<reference evidence="1 2" key="1">
    <citation type="submission" date="2019-12" db="EMBL/GenBank/DDBJ databases">
        <authorList>
            <person name="Xu J."/>
        </authorList>
    </citation>
    <scope>NUCLEOTIDE SEQUENCE [LARGE SCALE GENOMIC DNA]</scope>
    <source>
        <strain evidence="1 2">HX-5-24</strain>
    </source>
</reference>
<dbReference type="AlphaFoldDB" id="A0A7C9LHB3"/>
<name>A0A7C9LHB3_9GAMM</name>
<evidence type="ECO:0000313" key="2">
    <source>
        <dbReference type="Proteomes" id="UP000479692"/>
    </source>
</evidence>
<organism evidence="1 2">
    <name type="scientific">Noviluteimonas gilva</name>
    <dbReference type="NCBI Taxonomy" id="2682097"/>
    <lineage>
        <taxon>Bacteria</taxon>
        <taxon>Pseudomonadati</taxon>
        <taxon>Pseudomonadota</taxon>
        <taxon>Gammaproteobacteria</taxon>
        <taxon>Lysobacterales</taxon>
        <taxon>Lysobacteraceae</taxon>
        <taxon>Noviluteimonas</taxon>
    </lineage>
</organism>
<dbReference type="Proteomes" id="UP000479692">
    <property type="component" value="Unassembled WGS sequence"/>
</dbReference>
<proteinExistence type="predicted"/>
<sequence length="127" mass="13564">MNIGEHDKHDDALRALHTDALDHLSPRVRAQLQQRRRAALRGEGAQAPASKWRLAVPLAAAATVGALVIGMQLRSLPPTTNAPAIVTTQPVSTHTGSDDTVIAATLEENPDLYVWLASDDAALMAME</sequence>
<accession>A0A7C9LHB3</accession>
<comment type="caution">
    <text evidence="1">The sequence shown here is derived from an EMBL/GenBank/DDBJ whole genome shotgun (WGS) entry which is preliminary data.</text>
</comment>
<gene>
    <name evidence="1" type="ORF">GN331_06705</name>
</gene>
<dbReference type="EMBL" id="WOXT01000001">
    <property type="protein sequence ID" value="MUV13900.1"/>
    <property type="molecule type" value="Genomic_DNA"/>
</dbReference>